<evidence type="ECO:0000313" key="1">
    <source>
        <dbReference type="WBParaSite" id="MCU_011532-RA"/>
    </source>
</evidence>
<dbReference type="WBParaSite" id="MCU_011532-RA">
    <property type="protein sequence ID" value="MCU_011532-RA"/>
    <property type="gene ID" value="MCU_011532"/>
</dbReference>
<accession>A0A5K3FXL5</accession>
<name>A0A5K3FXL5_MESCO</name>
<protein>
    <submittedName>
        <fullName evidence="1">ADAM_CR_2 domain-containing protein</fullName>
    </submittedName>
</protein>
<proteinExistence type="predicted"/>
<reference evidence="1" key="1">
    <citation type="submission" date="2019-11" db="UniProtKB">
        <authorList>
            <consortium name="WormBaseParasite"/>
        </authorList>
    </citation>
    <scope>IDENTIFICATION</scope>
</reference>
<dbReference type="AlphaFoldDB" id="A0A5K3FXL5"/>
<sequence>WRRIRAQIYLTTGPQPILCFSAFQWHTRKISSQPKKDTTEVQYIMSGVASVGDSDERRLTCGSTRANCLVNYSLGPPFCQMWGAQCEEPSQKLRSASLLRGRQCGDGSGLRHIGPRWPQPILCLSAFPWHARKISSQPEKDTSEVQHMMSGMASVSDSDGWRLTCGSSSGLVSKACAVAKVFFPLGLGYSTGTTSEGADITNHASLSQ</sequence>
<organism evidence="1">
    <name type="scientific">Mesocestoides corti</name>
    <name type="common">Flatworm</name>
    <dbReference type="NCBI Taxonomy" id="53468"/>
    <lineage>
        <taxon>Eukaryota</taxon>
        <taxon>Metazoa</taxon>
        <taxon>Spiralia</taxon>
        <taxon>Lophotrochozoa</taxon>
        <taxon>Platyhelminthes</taxon>
        <taxon>Cestoda</taxon>
        <taxon>Eucestoda</taxon>
        <taxon>Cyclophyllidea</taxon>
        <taxon>Mesocestoididae</taxon>
        <taxon>Mesocestoides</taxon>
    </lineage>
</organism>